<proteinExistence type="predicted"/>
<accession>A0ABP1BIN3</accession>
<dbReference type="Proteomes" id="UP001497522">
    <property type="component" value="Chromosome 4"/>
</dbReference>
<dbReference type="InterPro" id="IPR055280">
    <property type="entry name" value="TIC32"/>
</dbReference>
<protein>
    <recommendedName>
        <fullName evidence="3">Short-chain dehydrogenase TIC 32, chloroplastic</fullName>
    </recommendedName>
</protein>
<organism evidence="1 2">
    <name type="scientific">Sphagnum jensenii</name>
    <dbReference type="NCBI Taxonomy" id="128206"/>
    <lineage>
        <taxon>Eukaryota</taxon>
        <taxon>Viridiplantae</taxon>
        <taxon>Streptophyta</taxon>
        <taxon>Embryophyta</taxon>
        <taxon>Bryophyta</taxon>
        <taxon>Sphagnophytina</taxon>
        <taxon>Sphagnopsida</taxon>
        <taxon>Sphagnales</taxon>
        <taxon>Sphagnaceae</taxon>
        <taxon>Sphagnum</taxon>
    </lineage>
</organism>
<dbReference type="InterPro" id="IPR002347">
    <property type="entry name" value="SDR_fam"/>
</dbReference>
<name>A0ABP1BIN3_9BRYO</name>
<sequence>MFPFEHVRDLVVYLRGLPGASGYGSATTAEQVTEGLDLQAYTAIVTGATSGIGQEVARVLAKRGAHVVLAVRNAEKAQKVISLILEETPSARLEFIHLNLASLKSVRVFAAEFLSRDLPLNILVNNAGLLLKKFDLTEDGLERTFATNYLGHFLLTNLLLERMKETADKSGIEGRIVVVGSEATRLAYRDAIQFDKLHDAKSYWSLPAYGQSKLCNALHTKELANRLQAERANVTANVLHPGCIDTNFGKGEFPFSFNKYFEGNNWLPCFTNLILLQNYLLAAATPCYVATNAGLKGITGEYFMDCNISPPATRKSIDMELAARLWKYSEELTASSRSANELGGHVESLSSGNL</sequence>
<dbReference type="SUPFAM" id="SSF51735">
    <property type="entry name" value="NAD(P)-binding Rossmann-fold domains"/>
    <property type="match status" value="1"/>
</dbReference>
<dbReference type="CDD" id="cd05327">
    <property type="entry name" value="retinol-DH_like_SDR_c_like"/>
    <property type="match status" value="1"/>
</dbReference>
<evidence type="ECO:0008006" key="3">
    <source>
        <dbReference type="Google" id="ProtNLM"/>
    </source>
</evidence>
<dbReference type="PANTHER" id="PTHR48476">
    <property type="entry name" value="SHORT-CHAIN DEHYDROGENASE TIC 32, CHLOROPLASTIC-LIKE"/>
    <property type="match status" value="1"/>
</dbReference>
<evidence type="ECO:0000313" key="2">
    <source>
        <dbReference type="Proteomes" id="UP001497522"/>
    </source>
</evidence>
<dbReference type="PANTHER" id="PTHR48476:SF1">
    <property type="entry name" value="SHORT-CHAIN DEHYDROGENASE TIC 32, CHLOROPLASTIC-LIKE"/>
    <property type="match status" value="1"/>
</dbReference>
<dbReference type="Pfam" id="PF00106">
    <property type="entry name" value="adh_short"/>
    <property type="match status" value="1"/>
</dbReference>
<dbReference type="InterPro" id="IPR036291">
    <property type="entry name" value="NAD(P)-bd_dom_sf"/>
</dbReference>
<dbReference type="Gene3D" id="3.40.50.720">
    <property type="entry name" value="NAD(P)-binding Rossmann-like Domain"/>
    <property type="match status" value="1"/>
</dbReference>
<dbReference type="PRINTS" id="PR00081">
    <property type="entry name" value="GDHRDH"/>
</dbReference>
<gene>
    <name evidence="1" type="ORF">CSSPJE1EN2_LOCUS17374</name>
</gene>
<dbReference type="EMBL" id="OZ023705">
    <property type="protein sequence ID" value="CAK9875125.1"/>
    <property type="molecule type" value="Genomic_DNA"/>
</dbReference>
<evidence type="ECO:0000313" key="1">
    <source>
        <dbReference type="EMBL" id="CAK9875125.1"/>
    </source>
</evidence>
<keyword evidence="2" id="KW-1185">Reference proteome</keyword>
<reference evidence="1" key="1">
    <citation type="submission" date="2024-03" db="EMBL/GenBank/DDBJ databases">
        <authorList>
            <consortium name="ELIXIR-Norway"/>
            <consortium name="Elixir Norway"/>
        </authorList>
    </citation>
    <scope>NUCLEOTIDE SEQUENCE</scope>
</reference>